<sequence length="204" mass="22001">MPERPAIREQSVTLDELTGLFPHWTFWRGRSTGLWSALPPRDLPALRLIQSPTLDDLAALVAKALGRPVPAPAAPRVSWRLDENSWPVRAGRRAVADALDMWKLERWRDDALTVTSELVTNAVNHGAPPITLTLALVTPEYGAEPELLIEVTDASPEPPLQRAPGDDGGFGMTVVNGFANVSIAPHGHGKTVRALLPEPGTPAA</sequence>
<keyword evidence="1" id="KW-0547">Nucleotide-binding</keyword>
<dbReference type="AlphaFoldDB" id="A0A939PLR3"/>
<dbReference type="PANTHER" id="PTHR35526:SF3">
    <property type="entry name" value="ANTI-SIGMA-F FACTOR RSBW"/>
    <property type="match status" value="1"/>
</dbReference>
<proteinExistence type="predicted"/>
<keyword evidence="1" id="KW-0067">ATP-binding</keyword>
<dbReference type="Gene3D" id="3.30.565.10">
    <property type="entry name" value="Histidine kinase-like ATPase, C-terminal domain"/>
    <property type="match status" value="1"/>
</dbReference>
<dbReference type="PANTHER" id="PTHR35526">
    <property type="entry name" value="ANTI-SIGMA-F FACTOR RSBW-RELATED"/>
    <property type="match status" value="1"/>
</dbReference>
<organism evidence="1 2">
    <name type="scientific">Actinomadura barringtoniae</name>
    <dbReference type="NCBI Taxonomy" id="1427535"/>
    <lineage>
        <taxon>Bacteria</taxon>
        <taxon>Bacillati</taxon>
        <taxon>Actinomycetota</taxon>
        <taxon>Actinomycetes</taxon>
        <taxon>Streptosporangiales</taxon>
        <taxon>Thermomonosporaceae</taxon>
        <taxon>Actinomadura</taxon>
    </lineage>
</organism>
<keyword evidence="2" id="KW-1185">Reference proteome</keyword>
<dbReference type="InterPro" id="IPR036890">
    <property type="entry name" value="HATPase_C_sf"/>
</dbReference>
<evidence type="ECO:0000313" key="1">
    <source>
        <dbReference type="EMBL" id="MBO2455126.1"/>
    </source>
</evidence>
<dbReference type="EMBL" id="JAGEOJ010000032">
    <property type="protein sequence ID" value="MBO2455126.1"/>
    <property type="molecule type" value="Genomic_DNA"/>
</dbReference>
<dbReference type="GO" id="GO:0005524">
    <property type="term" value="F:ATP binding"/>
    <property type="evidence" value="ECO:0007669"/>
    <property type="project" value="UniProtKB-KW"/>
</dbReference>
<dbReference type="SUPFAM" id="SSF55874">
    <property type="entry name" value="ATPase domain of HSP90 chaperone/DNA topoisomerase II/histidine kinase"/>
    <property type="match status" value="1"/>
</dbReference>
<dbReference type="InterPro" id="IPR050267">
    <property type="entry name" value="Anti-sigma-factor_SerPK"/>
</dbReference>
<accession>A0A939PLR3</accession>
<name>A0A939PLR3_9ACTN</name>
<dbReference type="RefSeq" id="WP_208263349.1">
    <property type="nucleotide sequence ID" value="NZ_JAGEOJ010000032.1"/>
</dbReference>
<evidence type="ECO:0000313" key="2">
    <source>
        <dbReference type="Proteomes" id="UP000669179"/>
    </source>
</evidence>
<reference evidence="1" key="1">
    <citation type="submission" date="2021-03" db="EMBL/GenBank/DDBJ databases">
        <authorList>
            <person name="Kanchanasin P."/>
            <person name="Saeng-In P."/>
            <person name="Phongsopitanun W."/>
            <person name="Yuki M."/>
            <person name="Kudo T."/>
            <person name="Ohkuma M."/>
            <person name="Tanasupawat S."/>
        </authorList>
    </citation>
    <scope>NUCLEOTIDE SEQUENCE</scope>
    <source>
        <strain evidence="1">GKU 128</strain>
    </source>
</reference>
<dbReference type="CDD" id="cd16936">
    <property type="entry name" value="HATPase_RsbW-like"/>
    <property type="match status" value="1"/>
</dbReference>
<protein>
    <submittedName>
        <fullName evidence="1">ATP-binding protein</fullName>
    </submittedName>
</protein>
<dbReference type="Proteomes" id="UP000669179">
    <property type="component" value="Unassembled WGS sequence"/>
</dbReference>
<comment type="caution">
    <text evidence="1">The sequence shown here is derived from an EMBL/GenBank/DDBJ whole genome shotgun (WGS) entry which is preliminary data.</text>
</comment>
<gene>
    <name evidence="1" type="ORF">J4573_49130</name>
</gene>